<protein>
    <recommendedName>
        <fullName evidence="4">Methyltransferase domain-containing protein</fullName>
    </recommendedName>
</protein>
<dbReference type="PROSITE" id="PS01184">
    <property type="entry name" value="UBIE_2"/>
    <property type="match status" value="1"/>
</dbReference>
<dbReference type="InterPro" id="IPR041698">
    <property type="entry name" value="Methyltransf_25"/>
</dbReference>
<keyword evidence="1" id="KW-0489">Methyltransferase</keyword>
<keyword evidence="6" id="KW-1185">Reference proteome</keyword>
<dbReference type="GO" id="GO:0008168">
    <property type="term" value="F:methyltransferase activity"/>
    <property type="evidence" value="ECO:0007669"/>
    <property type="project" value="UniProtKB-KW"/>
</dbReference>
<dbReference type="Pfam" id="PF13649">
    <property type="entry name" value="Methyltransf_25"/>
    <property type="match status" value="1"/>
</dbReference>
<dbReference type="Gene3D" id="3.40.50.150">
    <property type="entry name" value="Vaccinia Virus protein VP39"/>
    <property type="match status" value="1"/>
</dbReference>
<comment type="caution">
    <text evidence="5">The sequence shown here is derived from an EMBL/GenBank/DDBJ whole genome shotgun (WGS) entry which is preliminary data.</text>
</comment>
<dbReference type="InterPro" id="IPR029063">
    <property type="entry name" value="SAM-dependent_MTases_sf"/>
</dbReference>
<dbReference type="OrthoDB" id="184880at2759"/>
<feature type="domain" description="Methyltransferase" evidence="4">
    <location>
        <begin position="78"/>
        <end position="170"/>
    </location>
</feature>
<dbReference type="Proteomes" id="UP000559027">
    <property type="component" value="Unassembled WGS sequence"/>
</dbReference>
<name>A0A8H5GBT2_9AGAR</name>
<accession>A0A8H5GBT2</accession>
<evidence type="ECO:0000256" key="2">
    <source>
        <dbReference type="ARBA" id="ARBA00022679"/>
    </source>
</evidence>
<dbReference type="PANTHER" id="PTHR43591:SF105">
    <property type="entry name" value="METHYLTRANSFERASE DOMAIN-CONTAINING PROTEIN-RELATED"/>
    <property type="match status" value="1"/>
</dbReference>
<gene>
    <name evidence="5" type="ORF">D9756_002747</name>
</gene>
<evidence type="ECO:0000259" key="4">
    <source>
        <dbReference type="Pfam" id="PF13649"/>
    </source>
</evidence>
<organism evidence="5 6">
    <name type="scientific">Leucocoprinus leucothites</name>
    <dbReference type="NCBI Taxonomy" id="201217"/>
    <lineage>
        <taxon>Eukaryota</taxon>
        <taxon>Fungi</taxon>
        <taxon>Dikarya</taxon>
        <taxon>Basidiomycota</taxon>
        <taxon>Agaricomycotina</taxon>
        <taxon>Agaricomycetes</taxon>
        <taxon>Agaricomycetidae</taxon>
        <taxon>Agaricales</taxon>
        <taxon>Agaricineae</taxon>
        <taxon>Agaricaceae</taxon>
        <taxon>Leucocoprinus</taxon>
    </lineage>
</organism>
<dbReference type="InterPro" id="IPR023576">
    <property type="entry name" value="UbiE/COQ5_MeTrFase_CS"/>
</dbReference>
<evidence type="ECO:0000313" key="6">
    <source>
        <dbReference type="Proteomes" id="UP000559027"/>
    </source>
</evidence>
<keyword evidence="3" id="KW-0949">S-adenosyl-L-methionine</keyword>
<keyword evidence="2" id="KW-0808">Transferase</keyword>
<dbReference type="SUPFAM" id="SSF53335">
    <property type="entry name" value="S-adenosyl-L-methionine-dependent methyltransferases"/>
    <property type="match status" value="1"/>
</dbReference>
<dbReference type="GO" id="GO:0032259">
    <property type="term" value="P:methylation"/>
    <property type="evidence" value="ECO:0007669"/>
    <property type="project" value="UniProtKB-KW"/>
</dbReference>
<proteinExistence type="predicted"/>
<dbReference type="PANTHER" id="PTHR43591">
    <property type="entry name" value="METHYLTRANSFERASE"/>
    <property type="match status" value="1"/>
</dbReference>
<evidence type="ECO:0000256" key="1">
    <source>
        <dbReference type="ARBA" id="ARBA00022603"/>
    </source>
</evidence>
<evidence type="ECO:0000256" key="3">
    <source>
        <dbReference type="ARBA" id="ARBA00022691"/>
    </source>
</evidence>
<sequence length="305" mass="33800">MTSVNELLHMATLLDPSLPRQPIDHRPRSYTSAPGSTYLLPADDSERIRLDVQHTSITRGFNDKLVLSPVTIQAGDKVLDSGAGSCSWTLDFADKVPSSVDLYAADVETKLFPAHPPDNIKLFRASVTDLPDEWTGSFQLTHQRLLMSALTSKEWPIALNELFRVTKPGGWVELCEASPELDCPAHHCHKALQAPELAYTASDHELQVATLLPDWLREARFTDVHSVEGKYPVGKWAGADGEHARDGLVGFLRGLKTPILNRGGLGFASTEEEYDAIIDDFERLCDETPNTFGKNYTIYARKPDC</sequence>
<reference evidence="5 6" key="1">
    <citation type="journal article" date="2020" name="ISME J.">
        <title>Uncovering the hidden diversity of litter-decomposition mechanisms in mushroom-forming fungi.</title>
        <authorList>
            <person name="Floudas D."/>
            <person name="Bentzer J."/>
            <person name="Ahren D."/>
            <person name="Johansson T."/>
            <person name="Persson P."/>
            <person name="Tunlid A."/>
        </authorList>
    </citation>
    <scope>NUCLEOTIDE SEQUENCE [LARGE SCALE GENOMIC DNA]</scope>
    <source>
        <strain evidence="5 6">CBS 146.42</strain>
    </source>
</reference>
<evidence type="ECO:0000313" key="5">
    <source>
        <dbReference type="EMBL" id="KAF5362026.1"/>
    </source>
</evidence>
<dbReference type="EMBL" id="JAACJO010000002">
    <property type="protein sequence ID" value="KAF5362026.1"/>
    <property type="molecule type" value="Genomic_DNA"/>
</dbReference>
<dbReference type="AlphaFoldDB" id="A0A8H5GBT2"/>